<evidence type="ECO:0000259" key="2">
    <source>
        <dbReference type="Pfam" id="PF07749"/>
    </source>
</evidence>
<proteinExistence type="predicted"/>
<dbReference type="GO" id="GO:0016853">
    <property type="term" value="F:isomerase activity"/>
    <property type="evidence" value="ECO:0007669"/>
    <property type="project" value="UniProtKB-KW"/>
</dbReference>
<evidence type="ECO:0000313" key="4">
    <source>
        <dbReference type="Proteomes" id="UP000076078"/>
    </source>
</evidence>
<dbReference type="SUPFAM" id="SSF52833">
    <property type="entry name" value="Thioredoxin-like"/>
    <property type="match status" value="1"/>
</dbReference>
<protein>
    <submittedName>
        <fullName evidence="3">Protein disulfide isomerase</fullName>
    </submittedName>
</protein>
<dbReference type="InterPro" id="IPR011679">
    <property type="entry name" value="ERp29_C"/>
</dbReference>
<comment type="caution">
    <text evidence="3">The sequence shown here is derived from an EMBL/GenBank/DDBJ whole genome shotgun (WGS) entry which is preliminary data.</text>
</comment>
<feature type="chain" id="PRO_5007593504" evidence="1">
    <location>
        <begin position="21"/>
        <end position="357"/>
    </location>
</feature>
<dbReference type="STRING" id="361077.A0A152A3Y5"/>
<dbReference type="SUPFAM" id="SSF47933">
    <property type="entry name" value="ERP29 C domain-like"/>
    <property type="match status" value="1"/>
</dbReference>
<accession>A0A152A3Y5</accession>
<dbReference type="InParanoid" id="A0A152A3Y5"/>
<dbReference type="PANTHER" id="PTHR12211">
    <property type="entry name" value="ENDOPLASMIC RETICULUM PROTEIN ERP29"/>
    <property type="match status" value="1"/>
</dbReference>
<evidence type="ECO:0000313" key="3">
    <source>
        <dbReference type="EMBL" id="KYR00929.1"/>
    </source>
</evidence>
<dbReference type="Gene3D" id="1.20.1150.12">
    <property type="entry name" value="Endoplasmic reticulum resident protein 29, C-terminal domain"/>
    <property type="match status" value="1"/>
</dbReference>
<dbReference type="Gene3D" id="3.40.30.10">
    <property type="entry name" value="Glutaredoxin"/>
    <property type="match status" value="1"/>
</dbReference>
<evidence type="ECO:0000256" key="1">
    <source>
        <dbReference type="SAM" id="SignalP"/>
    </source>
</evidence>
<dbReference type="AlphaFoldDB" id="A0A152A3Y5"/>
<dbReference type="InterPro" id="IPR036249">
    <property type="entry name" value="Thioredoxin-like_sf"/>
</dbReference>
<dbReference type="PANTHER" id="PTHR12211:SF0">
    <property type="entry name" value="ENDOPLASMIC RETICULUM RESIDENT PROTEIN 29"/>
    <property type="match status" value="1"/>
</dbReference>
<dbReference type="Proteomes" id="UP000076078">
    <property type="component" value="Unassembled WGS sequence"/>
</dbReference>
<keyword evidence="1" id="KW-0732">Signal</keyword>
<gene>
    <name evidence="3" type="ORF">DLAC_02992</name>
</gene>
<dbReference type="Pfam" id="PF07749">
    <property type="entry name" value="ERp29"/>
    <property type="match status" value="1"/>
</dbReference>
<organism evidence="3 4">
    <name type="scientific">Tieghemostelium lacteum</name>
    <name type="common">Slime mold</name>
    <name type="synonym">Dictyostelium lacteum</name>
    <dbReference type="NCBI Taxonomy" id="361077"/>
    <lineage>
        <taxon>Eukaryota</taxon>
        <taxon>Amoebozoa</taxon>
        <taxon>Evosea</taxon>
        <taxon>Eumycetozoa</taxon>
        <taxon>Dictyostelia</taxon>
        <taxon>Dictyosteliales</taxon>
        <taxon>Raperosteliaceae</taxon>
        <taxon>Tieghemostelium</taxon>
    </lineage>
</organism>
<dbReference type="CDD" id="cd02961">
    <property type="entry name" value="PDI_a_family"/>
    <property type="match status" value="1"/>
</dbReference>
<dbReference type="GO" id="GO:0005783">
    <property type="term" value="C:endoplasmic reticulum"/>
    <property type="evidence" value="ECO:0007669"/>
    <property type="project" value="InterPro"/>
</dbReference>
<dbReference type="EMBL" id="LODT01000013">
    <property type="protein sequence ID" value="KYR00929.1"/>
    <property type="molecule type" value="Genomic_DNA"/>
</dbReference>
<feature type="signal peptide" evidence="1">
    <location>
        <begin position="1"/>
        <end position="20"/>
    </location>
</feature>
<reference evidence="3 4" key="1">
    <citation type="submission" date="2015-12" db="EMBL/GenBank/DDBJ databases">
        <title>Dictyostelia acquired genes for synthesis and detection of signals that induce cell-type specialization by lateral gene transfer from prokaryotes.</title>
        <authorList>
            <person name="Gloeckner G."/>
            <person name="Schaap P."/>
        </authorList>
    </citation>
    <scope>NUCLEOTIDE SEQUENCE [LARGE SCALE GENOMIC DNA]</scope>
    <source>
        <strain evidence="3 4">TK</strain>
    </source>
</reference>
<sequence length="357" mass="41788">MRFIQILIVLLVVLPLIVNSLYVQLSSEDELNTALDNFYYVELEFREKPWFELLKERKYAESRDSLFGIYICYSNSTLEMCRSASKEGLGQTYYFDRIKNQWKLPSLSTNYTMKPKPLEGDRETKVLELTNDTFHSIVSSKKHVFVQTYVNWKQFDYFYKYTFSYLADLFRNNDSVILARLNCGHPNGKYDISSLCTSLGYKQPNALYRGHVMYFSNVYEDGDDPINFDYPLIEISHLYPLINSLQVLKRQWNGYLENGSGLINEYTVLSSKFIEATDNGRLSLLQESVDIFDSVIPALKEYASYYIQVMKEVMNNGTFYIDSQKVLLNNKLESNYPYGNEYDQITIKLNILNTFKN</sequence>
<name>A0A152A3Y5_TIELA</name>
<dbReference type="InterPro" id="IPR016855">
    <property type="entry name" value="ERp29"/>
</dbReference>
<keyword evidence="3" id="KW-0413">Isomerase</keyword>
<feature type="domain" description="Endoplasmic reticulum resident protein 29 C-terminal" evidence="2">
    <location>
        <begin position="261"/>
        <end position="355"/>
    </location>
</feature>
<dbReference type="InterPro" id="IPR036356">
    <property type="entry name" value="ERp29_C_sf"/>
</dbReference>
<keyword evidence="4" id="KW-1185">Reference proteome</keyword>